<comment type="caution">
    <text evidence="1">The sequence shown here is derived from an EMBL/GenBank/DDBJ whole genome shotgun (WGS) entry which is preliminary data.</text>
</comment>
<name>A0AA35T2Y0_GEOBA</name>
<evidence type="ECO:0000313" key="1">
    <source>
        <dbReference type="EMBL" id="CAI8040274.1"/>
    </source>
</evidence>
<gene>
    <name evidence="1" type="ORF">GBAR_LOCUS22450</name>
</gene>
<dbReference type="AlphaFoldDB" id="A0AA35T2Y0"/>
<reference evidence="1" key="1">
    <citation type="submission" date="2023-03" db="EMBL/GenBank/DDBJ databases">
        <authorList>
            <person name="Steffen K."/>
            <person name="Cardenas P."/>
        </authorList>
    </citation>
    <scope>NUCLEOTIDE SEQUENCE</scope>
</reference>
<protein>
    <submittedName>
        <fullName evidence="1">Uncharacterized protein</fullName>
    </submittedName>
</protein>
<evidence type="ECO:0000313" key="2">
    <source>
        <dbReference type="Proteomes" id="UP001174909"/>
    </source>
</evidence>
<proteinExistence type="predicted"/>
<accession>A0AA35T2Y0</accession>
<dbReference type="Proteomes" id="UP001174909">
    <property type="component" value="Unassembled WGS sequence"/>
</dbReference>
<dbReference type="EMBL" id="CASHTH010003097">
    <property type="protein sequence ID" value="CAI8040274.1"/>
    <property type="molecule type" value="Genomic_DNA"/>
</dbReference>
<sequence>MYSEGQALADMWILDIERAIWRKEENVALKARYWHFLTAFSLGSGRTDVIEFGGTPDQFIGSDEKQPKKADTTLLQLRLSETSEWELLSIVNNTQLDHSRE</sequence>
<keyword evidence="2" id="KW-1185">Reference proteome</keyword>
<organism evidence="1 2">
    <name type="scientific">Geodia barretti</name>
    <name type="common">Barrett's horny sponge</name>
    <dbReference type="NCBI Taxonomy" id="519541"/>
    <lineage>
        <taxon>Eukaryota</taxon>
        <taxon>Metazoa</taxon>
        <taxon>Porifera</taxon>
        <taxon>Demospongiae</taxon>
        <taxon>Heteroscleromorpha</taxon>
        <taxon>Tetractinellida</taxon>
        <taxon>Astrophorina</taxon>
        <taxon>Geodiidae</taxon>
        <taxon>Geodia</taxon>
    </lineage>
</organism>